<keyword evidence="2" id="KW-0238">DNA-binding</keyword>
<dbReference type="InterPro" id="IPR018060">
    <property type="entry name" value="HTH_AraC"/>
</dbReference>
<accession>A0A3D8HJC3</accession>
<dbReference type="AlphaFoldDB" id="A0A3D8HJC3"/>
<keyword evidence="5" id="KW-0812">Transmembrane</keyword>
<dbReference type="GO" id="GO:0043565">
    <property type="term" value="F:sequence-specific DNA binding"/>
    <property type="evidence" value="ECO:0007669"/>
    <property type="project" value="InterPro"/>
</dbReference>
<dbReference type="PANTHER" id="PTHR43280:SF2">
    <property type="entry name" value="HTH-TYPE TRANSCRIPTIONAL REGULATOR EXSA"/>
    <property type="match status" value="1"/>
</dbReference>
<evidence type="ECO:0000256" key="1">
    <source>
        <dbReference type="ARBA" id="ARBA00023015"/>
    </source>
</evidence>
<dbReference type="InterPro" id="IPR018062">
    <property type="entry name" value="HTH_AraC-typ_CS"/>
</dbReference>
<evidence type="ECO:0000256" key="2">
    <source>
        <dbReference type="ARBA" id="ARBA00023125"/>
    </source>
</evidence>
<dbReference type="SUPFAM" id="SSF46689">
    <property type="entry name" value="Homeodomain-like"/>
    <property type="match status" value="1"/>
</dbReference>
<dbReference type="GO" id="GO:0003700">
    <property type="term" value="F:DNA-binding transcription factor activity"/>
    <property type="evidence" value="ECO:0007669"/>
    <property type="project" value="InterPro"/>
</dbReference>
<evidence type="ECO:0000259" key="7">
    <source>
        <dbReference type="PROSITE" id="PS01124"/>
    </source>
</evidence>
<feature type="coiled-coil region" evidence="4">
    <location>
        <begin position="432"/>
        <end position="462"/>
    </location>
</feature>
<feature type="signal peptide" evidence="6">
    <location>
        <begin position="1"/>
        <end position="28"/>
    </location>
</feature>
<reference evidence="8 9" key="1">
    <citation type="submission" date="2018-07" db="EMBL/GenBank/DDBJ databases">
        <title>Parabacteroides acidifaciens nov. sp., isolated from human feces.</title>
        <authorList>
            <person name="Wang Y.J."/>
        </authorList>
    </citation>
    <scope>NUCLEOTIDE SEQUENCE [LARGE SCALE GENOMIC DNA]</scope>
    <source>
        <strain evidence="8 9">426-9</strain>
    </source>
</reference>
<dbReference type="Gene3D" id="1.10.10.60">
    <property type="entry name" value="Homeodomain-like"/>
    <property type="match status" value="1"/>
</dbReference>
<dbReference type="EMBL" id="QREV01000002">
    <property type="protein sequence ID" value="RDU51008.1"/>
    <property type="molecule type" value="Genomic_DNA"/>
</dbReference>
<dbReference type="SMART" id="SM00342">
    <property type="entry name" value="HTH_ARAC"/>
    <property type="match status" value="1"/>
</dbReference>
<comment type="caution">
    <text evidence="8">The sequence shown here is derived from an EMBL/GenBank/DDBJ whole genome shotgun (WGS) entry which is preliminary data.</text>
</comment>
<feature type="domain" description="HTH araC/xylS-type" evidence="7">
    <location>
        <begin position="488"/>
        <end position="594"/>
    </location>
</feature>
<keyword evidence="6" id="KW-0732">Signal</keyword>
<evidence type="ECO:0000313" key="8">
    <source>
        <dbReference type="EMBL" id="RDU51008.1"/>
    </source>
</evidence>
<dbReference type="InterPro" id="IPR019734">
    <property type="entry name" value="TPR_rpt"/>
</dbReference>
<name>A0A3D8HJC3_9BACT</name>
<evidence type="ECO:0000313" key="9">
    <source>
        <dbReference type="Proteomes" id="UP000256321"/>
    </source>
</evidence>
<keyword evidence="3" id="KW-0804">Transcription</keyword>
<dbReference type="Gene3D" id="1.25.40.10">
    <property type="entry name" value="Tetratricopeptide repeat domain"/>
    <property type="match status" value="2"/>
</dbReference>
<keyword evidence="4" id="KW-0175">Coiled coil</keyword>
<keyword evidence="5" id="KW-1133">Transmembrane helix</keyword>
<proteinExistence type="predicted"/>
<evidence type="ECO:0000256" key="4">
    <source>
        <dbReference type="SAM" id="Coils"/>
    </source>
</evidence>
<dbReference type="InterPro" id="IPR009057">
    <property type="entry name" value="Homeodomain-like_sf"/>
</dbReference>
<dbReference type="PANTHER" id="PTHR43280">
    <property type="entry name" value="ARAC-FAMILY TRANSCRIPTIONAL REGULATOR"/>
    <property type="match status" value="1"/>
</dbReference>
<dbReference type="InterPro" id="IPR011990">
    <property type="entry name" value="TPR-like_helical_dom_sf"/>
</dbReference>
<organism evidence="8 9">
    <name type="scientific">Parabacteroides acidifaciens</name>
    <dbReference type="NCBI Taxonomy" id="2290935"/>
    <lineage>
        <taxon>Bacteria</taxon>
        <taxon>Pseudomonadati</taxon>
        <taxon>Bacteroidota</taxon>
        <taxon>Bacteroidia</taxon>
        <taxon>Bacteroidales</taxon>
        <taxon>Tannerellaceae</taxon>
        <taxon>Parabacteroides</taxon>
    </lineage>
</organism>
<protein>
    <submittedName>
        <fullName evidence="8">AraC family transcriptional regulator</fullName>
    </submittedName>
</protein>
<evidence type="ECO:0000256" key="6">
    <source>
        <dbReference type="SAM" id="SignalP"/>
    </source>
</evidence>
<keyword evidence="5" id="KW-0472">Membrane</keyword>
<dbReference type="Proteomes" id="UP000256321">
    <property type="component" value="Unassembled WGS sequence"/>
</dbReference>
<dbReference type="PROSITE" id="PS00041">
    <property type="entry name" value="HTH_ARAC_FAMILY_1"/>
    <property type="match status" value="1"/>
</dbReference>
<evidence type="ECO:0000256" key="3">
    <source>
        <dbReference type="ARBA" id="ARBA00023163"/>
    </source>
</evidence>
<feature type="chain" id="PRO_5017819897" evidence="6">
    <location>
        <begin position="29"/>
        <end position="600"/>
    </location>
</feature>
<dbReference type="Pfam" id="PF13181">
    <property type="entry name" value="TPR_8"/>
    <property type="match status" value="1"/>
</dbReference>
<evidence type="ECO:0000256" key="5">
    <source>
        <dbReference type="SAM" id="Phobius"/>
    </source>
</evidence>
<keyword evidence="1" id="KW-0805">Transcription regulation</keyword>
<dbReference type="PROSITE" id="PS01124">
    <property type="entry name" value="HTH_ARAC_FAMILY_2"/>
    <property type="match status" value="1"/>
</dbReference>
<feature type="transmembrane region" description="Helical" evidence="5">
    <location>
        <begin position="403"/>
        <end position="424"/>
    </location>
</feature>
<sequence length="600" mass="70310">MPDHQITTNRIKQVKHQLLCLLCMFLFANTCMTAQDANLQADSLKNLLHSQQGKERYRIYQQLDSAYIQLDDFDTRMTNFNEWVEYAHSQKDIEQESNARMVRMAAYTNANRLKDTKTPTWDEDLAFWREHELWDKYASVNVTYLQNLLLVGKMDEALNVAQEQYEFFKKKDLNYGIGAMAHIIGTIYYYQERTEECIDFLRESVQRLKKEKTSVQILEGYRTLSLILAIGGHTEEAEKWLNEWREVLEANFKDNVGAWFNYNINAAYVHMHMGDYGKAEEYIRKCEQMSPQLGDAVLSKYLTYSAWSQLYQLQKDYPNAIKALDSTRVYVENSAVTLEGYLRERAELAWTGGLHDISSEAWRELYFHNDSIQKTKIAAQVDELRTQYEVDKFKAEKKRNRNYFLFALGGCILLFLLLGGTVYYNRMITKKNRGLYRQIKAQDRLAEELEQMRRHYEALSLSQPPTLVETEEINDKTVPLLPGNQQQRELVARLHEYLLRDQNFTKIDINRESLLSALSTNKNALTEAVKAVTGKKPMEYIREMQLEEARRMLDKHPELTVEAVALDCGFNTAHTFYRLFRKQYDISPAEYRKMAGTLEV</sequence>
<dbReference type="SUPFAM" id="SSF48452">
    <property type="entry name" value="TPR-like"/>
    <property type="match status" value="1"/>
</dbReference>
<gene>
    <name evidence="8" type="ORF">DWU89_01450</name>
</gene>
<dbReference type="Pfam" id="PF12833">
    <property type="entry name" value="HTH_18"/>
    <property type="match status" value="1"/>
</dbReference>